<name>A0A2G9G619_9LAMI</name>
<sequence>MGFAHAEPGLLNSAEQPSSSVAAKNSALQESSSVETGCAGEIVQIYGTKRPLSERLWSPVKSNFGVGHIVYVRRKPETELAKSHVCESEKMSEPVIGVSDVSPVEGMYSPSSLSTRGSVTLPLGIPERYLQLQRSLKMLDESNQDDYVQMLQSLSSVELSQHAVELEKWSITLQLEEGSKRVGLSDHLKNVGAAMTPSDAQVRFIQKLN</sequence>
<evidence type="ECO:0000313" key="3">
    <source>
        <dbReference type="Proteomes" id="UP000231279"/>
    </source>
</evidence>
<dbReference type="PANTHER" id="PTHR34555:SF1">
    <property type="entry name" value="INTEGRAL MEMBRANE HEMOLYSIN-III-LIKE PROTEIN"/>
    <property type="match status" value="1"/>
</dbReference>
<evidence type="ECO:0000256" key="1">
    <source>
        <dbReference type="SAM" id="MobiDB-lite"/>
    </source>
</evidence>
<comment type="caution">
    <text evidence="2">The sequence shown here is derived from an EMBL/GenBank/DDBJ whole genome shotgun (WGS) entry which is preliminary data.</text>
</comment>
<dbReference type="EMBL" id="NKXS01006885">
    <property type="protein sequence ID" value="PIN00585.1"/>
    <property type="molecule type" value="Genomic_DNA"/>
</dbReference>
<accession>A0A2G9G619</accession>
<keyword evidence="3" id="KW-1185">Reference proteome</keyword>
<feature type="compositionally biased region" description="Polar residues" evidence="1">
    <location>
        <begin position="13"/>
        <end position="26"/>
    </location>
</feature>
<dbReference type="PANTHER" id="PTHR34555">
    <property type="entry name" value="INTEGRAL MEMBRANE HEMOLYSIN-III-LIKE PROTEIN"/>
    <property type="match status" value="1"/>
</dbReference>
<evidence type="ECO:0000313" key="2">
    <source>
        <dbReference type="EMBL" id="PIN00585.1"/>
    </source>
</evidence>
<dbReference type="Proteomes" id="UP000231279">
    <property type="component" value="Unassembled WGS sequence"/>
</dbReference>
<dbReference type="STRING" id="429701.A0A2G9G619"/>
<gene>
    <name evidence="2" type="ORF">CDL12_26911</name>
</gene>
<reference evidence="3" key="1">
    <citation type="journal article" date="2018" name="Gigascience">
        <title>Genome assembly of the Pink Ipe (Handroanthus impetiginosus, Bignoniaceae), a highly valued, ecologically keystone Neotropical timber forest tree.</title>
        <authorList>
            <person name="Silva-Junior O.B."/>
            <person name="Grattapaglia D."/>
            <person name="Novaes E."/>
            <person name="Collevatti R.G."/>
        </authorList>
    </citation>
    <scope>NUCLEOTIDE SEQUENCE [LARGE SCALE GENOMIC DNA]</scope>
    <source>
        <strain evidence="3">cv. UFG-1</strain>
    </source>
</reference>
<proteinExistence type="predicted"/>
<feature type="region of interest" description="Disordered" evidence="1">
    <location>
        <begin position="1"/>
        <end position="26"/>
    </location>
</feature>
<organism evidence="2 3">
    <name type="scientific">Handroanthus impetiginosus</name>
    <dbReference type="NCBI Taxonomy" id="429701"/>
    <lineage>
        <taxon>Eukaryota</taxon>
        <taxon>Viridiplantae</taxon>
        <taxon>Streptophyta</taxon>
        <taxon>Embryophyta</taxon>
        <taxon>Tracheophyta</taxon>
        <taxon>Spermatophyta</taxon>
        <taxon>Magnoliopsida</taxon>
        <taxon>eudicotyledons</taxon>
        <taxon>Gunneridae</taxon>
        <taxon>Pentapetalae</taxon>
        <taxon>asterids</taxon>
        <taxon>lamiids</taxon>
        <taxon>Lamiales</taxon>
        <taxon>Bignoniaceae</taxon>
        <taxon>Crescentiina</taxon>
        <taxon>Tabebuia alliance</taxon>
        <taxon>Handroanthus</taxon>
    </lineage>
</organism>
<dbReference type="OrthoDB" id="1925139at2759"/>
<dbReference type="AlphaFoldDB" id="A0A2G9G619"/>
<protein>
    <submittedName>
        <fullName evidence="2">Uncharacterized protein</fullName>
    </submittedName>
</protein>